<proteinExistence type="predicted"/>
<name>A0A1A3CP45_MYCAS</name>
<keyword evidence="1" id="KW-0732">Signal</keyword>
<comment type="caution">
    <text evidence="2">The sequence shown here is derived from an EMBL/GenBank/DDBJ whole genome shotgun (WGS) entry which is preliminary data.</text>
</comment>
<feature type="chain" id="PRO_5008321018" evidence="1">
    <location>
        <begin position="31"/>
        <end position="81"/>
    </location>
</feature>
<evidence type="ECO:0000313" key="2">
    <source>
        <dbReference type="EMBL" id="OBI88553.1"/>
    </source>
</evidence>
<feature type="signal peptide" evidence="1">
    <location>
        <begin position="1"/>
        <end position="30"/>
    </location>
</feature>
<dbReference type="EMBL" id="LZKQ01000071">
    <property type="protein sequence ID" value="OBI88553.1"/>
    <property type="molecule type" value="Genomic_DNA"/>
</dbReference>
<gene>
    <name evidence="2" type="ORF">A9X01_15120</name>
</gene>
<evidence type="ECO:0000313" key="3">
    <source>
        <dbReference type="Proteomes" id="UP000093795"/>
    </source>
</evidence>
<accession>A0A1A3CP45</accession>
<reference evidence="2 3" key="1">
    <citation type="submission" date="2016-06" db="EMBL/GenBank/DDBJ databases">
        <authorList>
            <person name="Kjaerup R.B."/>
            <person name="Dalgaard T.S."/>
            <person name="Juul-Madsen H.R."/>
        </authorList>
    </citation>
    <scope>NUCLEOTIDE SEQUENCE [LARGE SCALE GENOMIC DNA]</scope>
    <source>
        <strain evidence="2 3">1081914.2</strain>
    </source>
</reference>
<protein>
    <submittedName>
        <fullName evidence="2">Uncharacterized protein</fullName>
    </submittedName>
</protein>
<sequence length="81" mass="8096">MNRIRRISAVAALTLAIGAGSFANLGVASADPNVCGGPGTPPCAGPGPLTPEQQCALIAWQTWTPCNWLGVQVPVGTPGTA</sequence>
<evidence type="ECO:0000256" key="1">
    <source>
        <dbReference type="SAM" id="SignalP"/>
    </source>
</evidence>
<dbReference type="AlphaFoldDB" id="A0A1A3CP45"/>
<organism evidence="2 3">
    <name type="scientific">Mycobacterium asiaticum</name>
    <dbReference type="NCBI Taxonomy" id="1790"/>
    <lineage>
        <taxon>Bacteria</taxon>
        <taxon>Bacillati</taxon>
        <taxon>Actinomycetota</taxon>
        <taxon>Actinomycetes</taxon>
        <taxon>Mycobacteriales</taxon>
        <taxon>Mycobacteriaceae</taxon>
        <taxon>Mycobacterium</taxon>
    </lineage>
</organism>
<dbReference type="Proteomes" id="UP000093795">
    <property type="component" value="Unassembled WGS sequence"/>
</dbReference>